<feature type="domain" description="CCHC-type" evidence="2">
    <location>
        <begin position="53"/>
        <end position="68"/>
    </location>
</feature>
<name>A0ABR2L442_9EUKA</name>
<sequence>MIQTKEIQLNEEATIYFSTFYRQNINLPAPHQIPTRSLTKSPSNNSLSSKTICYRCGQVGHLASQCPNELPNPSEIESEMNKEILNLIQQLKETGNYDSDEFGLFSKENTKPVNSGGKNWSNSTFCPNCGRAHSHNKCPHINYNDLYNDMRNYFDNRSSYTSEQIRKLFYDIWES</sequence>
<gene>
    <name evidence="3" type="ORF">M9Y10_000029</name>
</gene>
<dbReference type="InterPro" id="IPR001878">
    <property type="entry name" value="Znf_CCHC"/>
</dbReference>
<accession>A0ABR2L442</accession>
<evidence type="ECO:0000313" key="4">
    <source>
        <dbReference type="Proteomes" id="UP001470230"/>
    </source>
</evidence>
<evidence type="ECO:0000313" key="3">
    <source>
        <dbReference type="EMBL" id="KAK8897801.1"/>
    </source>
</evidence>
<comment type="caution">
    <text evidence="3">The sequence shown here is derived from an EMBL/GenBank/DDBJ whole genome shotgun (WGS) entry which is preliminary data.</text>
</comment>
<dbReference type="InterPro" id="IPR036875">
    <property type="entry name" value="Znf_CCHC_sf"/>
</dbReference>
<proteinExistence type="predicted"/>
<reference evidence="3 4" key="1">
    <citation type="submission" date="2024-04" db="EMBL/GenBank/DDBJ databases">
        <title>Tritrichomonas musculus Genome.</title>
        <authorList>
            <person name="Alves-Ferreira E."/>
            <person name="Grigg M."/>
            <person name="Lorenzi H."/>
            <person name="Galac M."/>
        </authorList>
    </citation>
    <scope>NUCLEOTIDE SEQUENCE [LARGE SCALE GENOMIC DNA]</scope>
    <source>
        <strain evidence="3 4">EAF2021</strain>
    </source>
</reference>
<keyword evidence="1" id="KW-0862">Zinc</keyword>
<organism evidence="3 4">
    <name type="scientific">Tritrichomonas musculus</name>
    <dbReference type="NCBI Taxonomy" id="1915356"/>
    <lineage>
        <taxon>Eukaryota</taxon>
        <taxon>Metamonada</taxon>
        <taxon>Parabasalia</taxon>
        <taxon>Tritrichomonadida</taxon>
        <taxon>Tritrichomonadidae</taxon>
        <taxon>Tritrichomonas</taxon>
    </lineage>
</organism>
<evidence type="ECO:0000259" key="2">
    <source>
        <dbReference type="PROSITE" id="PS50158"/>
    </source>
</evidence>
<protein>
    <recommendedName>
        <fullName evidence="2">CCHC-type domain-containing protein</fullName>
    </recommendedName>
</protein>
<keyword evidence="1" id="KW-0479">Metal-binding</keyword>
<dbReference type="Proteomes" id="UP001470230">
    <property type="component" value="Unassembled WGS sequence"/>
</dbReference>
<dbReference type="SUPFAM" id="SSF57756">
    <property type="entry name" value="Retrovirus zinc finger-like domains"/>
    <property type="match status" value="1"/>
</dbReference>
<dbReference type="Pfam" id="PF00098">
    <property type="entry name" value="zf-CCHC"/>
    <property type="match status" value="1"/>
</dbReference>
<keyword evidence="1" id="KW-0863">Zinc-finger</keyword>
<evidence type="ECO:0000256" key="1">
    <source>
        <dbReference type="PROSITE-ProRule" id="PRU00047"/>
    </source>
</evidence>
<dbReference type="Gene3D" id="4.10.60.10">
    <property type="entry name" value="Zinc finger, CCHC-type"/>
    <property type="match status" value="1"/>
</dbReference>
<keyword evidence="4" id="KW-1185">Reference proteome</keyword>
<dbReference type="EMBL" id="JAPFFF010000001">
    <property type="protein sequence ID" value="KAK8897801.1"/>
    <property type="molecule type" value="Genomic_DNA"/>
</dbReference>
<dbReference type="PROSITE" id="PS50158">
    <property type="entry name" value="ZF_CCHC"/>
    <property type="match status" value="1"/>
</dbReference>
<dbReference type="SMART" id="SM00343">
    <property type="entry name" value="ZnF_C2HC"/>
    <property type="match status" value="1"/>
</dbReference>